<evidence type="ECO:0008006" key="9">
    <source>
        <dbReference type="Google" id="ProtNLM"/>
    </source>
</evidence>
<dbReference type="InterPro" id="IPR000253">
    <property type="entry name" value="FHA_dom"/>
</dbReference>
<feature type="domain" description="FHA" evidence="5">
    <location>
        <begin position="346"/>
        <end position="391"/>
    </location>
</feature>
<dbReference type="PROSITE" id="PS51292">
    <property type="entry name" value="ZF_RING_CH"/>
    <property type="match status" value="1"/>
</dbReference>
<dbReference type="SMART" id="SM00744">
    <property type="entry name" value="RINGv"/>
    <property type="match status" value="1"/>
</dbReference>
<dbReference type="Pfam" id="PF00498">
    <property type="entry name" value="FHA"/>
    <property type="match status" value="1"/>
</dbReference>
<dbReference type="Gene3D" id="2.60.200.20">
    <property type="match status" value="1"/>
</dbReference>
<keyword evidence="2" id="KW-0863">Zinc-finger</keyword>
<protein>
    <recommendedName>
        <fullName evidence="9">FHA domain-containing protein</fullName>
    </recommendedName>
</protein>
<reference evidence="7" key="1">
    <citation type="submission" date="2023-07" db="EMBL/GenBank/DDBJ databases">
        <authorList>
            <consortium name="AG Swart"/>
            <person name="Singh M."/>
            <person name="Singh A."/>
            <person name="Seah K."/>
            <person name="Emmerich C."/>
        </authorList>
    </citation>
    <scope>NUCLEOTIDE SEQUENCE</scope>
    <source>
        <strain evidence="7">DP1</strain>
    </source>
</reference>
<dbReference type="SUPFAM" id="SSF57850">
    <property type="entry name" value="RING/U-box"/>
    <property type="match status" value="1"/>
</dbReference>
<evidence type="ECO:0000256" key="2">
    <source>
        <dbReference type="ARBA" id="ARBA00022771"/>
    </source>
</evidence>
<name>A0AAD1Y6S9_EUPCR</name>
<dbReference type="PROSITE" id="PS50006">
    <property type="entry name" value="FHA_DOMAIN"/>
    <property type="match status" value="1"/>
</dbReference>
<dbReference type="PANTHER" id="PTHR46210">
    <property type="entry name" value="FHA DOMAIN-CONTAINING PROTEIN"/>
    <property type="match status" value="1"/>
</dbReference>
<keyword evidence="3" id="KW-0862">Zinc</keyword>
<dbReference type="InterPro" id="IPR013083">
    <property type="entry name" value="Znf_RING/FYVE/PHD"/>
</dbReference>
<evidence type="ECO:0000256" key="4">
    <source>
        <dbReference type="SAM" id="MobiDB-lite"/>
    </source>
</evidence>
<proteinExistence type="predicted"/>
<keyword evidence="8" id="KW-1185">Reference proteome</keyword>
<dbReference type="CDD" id="cd16495">
    <property type="entry name" value="RING_CH-C4HC3_MARCH"/>
    <property type="match status" value="1"/>
</dbReference>
<dbReference type="GO" id="GO:0008270">
    <property type="term" value="F:zinc ion binding"/>
    <property type="evidence" value="ECO:0007669"/>
    <property type="project" value="UniProtKB-KW"/>
</dbReference>
<dbReference type="Gene3D" id="3.30.40.10">
    <property type="entry name" value="Zinc/RING finger domain, C3HC4 (zinc finger)"/>
    <property type="match status" value="1"/>
</dbReference>
<sequence>MSKSEFYVDIIAETWDKDSHGLHDYDNTQNPNSNKSNIKKFKLQAQDSFIIGRKKTGNCFLSKTNSFTGMPLISVVNIHENYYVDNSFPKQSMTCYKDFRNCNWIPTIAYNNFSPYRNCHRVLEGDIIRFGRLVFEMRVLCTNPRNPVVSRSSSNLINRLNESFERLQGVTQNEKMVNPSNCKKLDNGVSYIDEQDLDESTFEKEFKFNCRICLSGECDKTDPLISICNCSGTVKYIHINCAKELLKCKMKIRRSEYYVCLTWENMKCELCKEKLPDTIEVPVDMSNTMKDSYLSLHESTRLVNLIDTPEEILEFPYIVMECLNSAMLKKNTSKIIFFIKMMEEKVIIGRGQAAQVRLPDISISRQHTAIYLTEKNEFYLTDYQSKFGTLILQKEAIKMSSKPNKKYIIQSGRTLLTIRLKRVETGMCCWKTRAKNLQEGTNYFDDTHSYPKYFEIFIPKKEVLSPKTKRASMNEVSKDSLPPVYSPKKMGKIMDAPKTITAKKVNFISSNEESKSELELEILQKNKFNPMFKSDVPRLTELNNLSQPVHTGQDNDENNKTQKDYELEFRSYEMDGSARNNELEEEYKDIVMDTQNFEHFYGTKNMMSPSPVPNKPSDVFLANRGSYDINSFEISNPESPQNSLFFTSNRHPKEVILEQNEYSRQAAAFRQSTEFDSSFKALNPKNNESHQNQESNYTLRNNASEAEVKEFQH</sequence>
<evidence type="ECO:0000259" key="5">
    <source>
        <dbReference type="PROSITE" id="PS50006"/>
    </source>
</evidence>
<gene>
    <name evidence="7" type="ORF">ECRASSUSDP1_LOCUS27301</name>
</gene>
<evidence type="ECO:0000313" key="7">
    <source>
        <dbReference type="EMBL" id="CAI2385719.1"/>
    </source>
</evidence>
<dbReference type="InterPro" id="IPR008984">
    <property type="entry name" value="SMAD_FHA_dom_sf"/>
</dbReference>
<feature type="domain" description="RING-CH-type" evidence="6">
    <location>
        <begin position="202"/>
        <end position="278"/>
    </location>
</feature>
<dbReference type="SUPFAM" id="SSF49879">
    <property type="entry name" value="SMAD/FHA domain"/>
    <property type="match status" value="1"/>
</dbReference>
<evidence type="ECO:0000256" key="1">
    <source>
        <dbReference type="ARBA" id="ARBA00022723"/>
    </source>
</evidence>
<comment type="caution">
    <text evidence="7">The sequence shown here is derived from an EMBL/GenBank/DDBJ whole genome shotgun (WGS) entry which is preliminary data.</text>
</comment>
<evidence type="ECO:0000256" key="3">
    <source>
        <dbReference type="ARBA" id="ARBA00022833"/>
    </source>
</evidence>
<dbReference type="PANTHER" id="PTHR46210:SF1">
    <property type="entry name" value="FHA DOMAIN-CONTAINING PROTEIN"/>
    <property type="match status" value="1"/>
</dbReference>
<dbReference type="Proteomes" id="UP001295684">
    <property type="component" value="Unassembled WGS sequence"/>
</dbReference>
<dbReference type="Pfam" id="PF12906">
    <property type="entry name" value="RINGv"/>
    <property type="match status" value="1"/>
</dbReference>
<evidence type="ECO:0000313" key="8">
    <source>
        <dbReference type="Proteomes" id="UP001295684"/>
    </source>
</evidence>
<keyword evidence="1" id="KW-0479">Metal-binding</keyword>
<dbReference type="AlphaFoldDB" id="A0AAD1Y6S9"/>
<organism evidence="7 8">
    <name type="scientific">Euplotes crassus</name>
    <dbReference type="NCBI Taxonomy" id="5936"/>
    <lineage>
        <taxon>Eukaryota</taxon>
        <taxon>Sar</taxon>
        <taxon>Alveolata</taxon>
        <taxon>Ciliophora</taxon>
        <taxon>Intramacronucleata</taxon>
        <taxon>Spirotrichea</taxon>
        <taxon>Hypotrichia</taxon>
        <taxon>Euplotida</taxon>
        <taxon>Euplotidae</taxon>
        <taxon>Moneuplotes</taxon>
    </lineage>
</organism>
<feature type="region of interest" description="Disordered" evidence="4">
    <location>
        <begin position="677"/>
        <end position="713"/>
    </location>
</feature>
<dbReference type="SMART" id="SM00240">
    <property type="entry name" value="FHA"/>
    <property type="match status" value="1"/>
</dbReference>
<feature type="compositionally biased region" description="Polar residues" evidence="4">
    <location>
        <begin position="684"/>
        <end position="704"/>
    </location>
</feature>
<dbReference type="EMBL" id="CAMPGE010028169">
    <property type="protein sequence ID" value="CAI2385719.1"/>
    <property type="molecule type" value="Genomic_DNA"/>
</dbReference>
<accession>A0AAD1Y6S9</accession>
<evidence type="ECO:0000259" key="6">
    <source>
        <dbReference type="PROSITE" id="PS51292"/>
    </source>
</evidence>
<dbReference type="InterPro" id="IPR011016">
    <property type="entry name" value="Znf_RING-CH"/>
</dbReference>